<protein>
    <submittedName>
        <fullName evidence="1">Uncharacterized protein</fullName>
    </submittedName>
</protein>
<keyword evidence="2" id="KW-1185">Reference proteome</keyword>
<dbReference type="EMBL" id="MNCJ02000318">
    <property type="protein sequence ID" value="KAF5812652.1"/>
    <property type="molecule type" value="Genomic_DNA"/>
</dbReference>
<accession>A0A9K3JDG1</accession>
<dbReference type="Proteomes" id="UP000215914">
    <property type="component" value="Unassembled WGS sequence"/>
</dbReference>
<dbReference type="AlphaFoldDB" id="A0A9K3JDG1"/>
<reference evidence="1" key="1">
    <citation type="journal article" date="2017" name="Nature">
        <title>The sunflower genome provides insights into oil metabolism, flowering and Asterid evolution.</title>
        <authorList>
            <person name="Badouin H."/>
            <person name="Gouzy J."/>
            <person name="Grassa C.J."/>
            <person name="Murat F."/>
            <person name="Staton S.E."/>
            <person name="Cottret L."/>
            <person name="Lelandais-Briere C."/>
            <person name="Owens G.L."/>
            <person name="Carrere S."/>
            <person name="Mayjonade B."/>
            <person name="Legrand L."/>
            <person name="Gill N."/>
            <person name="Kane N.C."/>
            <person name="Bowers J.E."/>
            <person name="Hubner S."/>
            <person name="Bellec A."/>
            <person name="Berard A."/>
            <person name="Berges H."/>
            <person name="Blanchet N."/>
            <person name="Boniface M.C."/>
            <person name="Brunel D."/>
            <person name="Catrice O."/>
            <person name="Chaidir N."/>
            <person name="Claudel C."/>
            <person name="Donnadieu C."/>
            <person name="Faraut T."/>
            <person name="Fievet G."/>
            <person name="Helmstetter N."/>
            <person name="King M."/>
            <person name="Knapp S.J."/>
            <person name="Lai Z."/>
            <person name="Le Paslier M.C."/>
            <person name="Lippi Y."/>
            <person name="Lorenzon L."/>
            <person name="Mandel J.R."/>
            <person name="Marage G."/>
            <person name="Marchand G."/>
            <person name="Marquand E."/>
            <person name="Bret-Mestries E."/>
            <person name="Morien E."/>
            <person name="Nambeesan S."/>
            <person name="Nguyen T."/>
            <person name="Pegot-Espagnet P."/>
            <person name="Pouilly N."/>
            <person name="Raftis F."/>
            <person name="Sallet E."/>
            <person name="Schiex T."/>
            <person name="Thomas J."/>
            <person name="Vandecasteele C."/>
            <person name="Vares D."/>
            <person name="Vear F."/>
            <person name="Vautrin S."/>
            <person name="Crespi M."/>
            <person name="Mangin B."/>
            <person name="Burke J.M."/>
            <person name="Salse J."/>
            <person name="Munos S."/>
            <person name="Vincourt P."/>
            <person name="Rieseberg L.H."/>
            <person name="Langlade N.B."/>
        </authorList>
    </citation>
    <scope>NUCLEOTIDE SEQUENCE</scope>
    <source>
        <tissue evidence="1">Leaves</tissue>
    </source>
</reference>
<evidence type="ECO:0000313" key="1">
    <source>
        <dbReference type="EMBL" id="KAF5812652.1"/>
    </source>
</evidence>
<sequence>MPLKFVHFHFCPPITHTYIHYMRVPQKRGASFKNGFKYFLNVYTFKNDLI</sequence>
<name>A0A9K3JDG1_HELAN</name>
<reference evidence="1" key="2">
    <citation type="submission" date="2020-06" db="EMBL/GenBank/DDBJ databases">
        <title>Helianthus annuus Genome sequencing and assembly Release 2.</title>
        <authorList>
            <person name="Gouzy J."/>
            <person name="Langlade N."/>
            <person name="Munos S."/>
        </authorList>
    </citation>
    <scope>NUCLEOTIDE SEQUENCE</scope>
    <source>
        <tissue evidence="1">Leaves</tissue>
    </source>
</reference>
<gene>
    <name evidence="1" type="ORF">HanXRQr2_Chr03g0088901</name>
</gene>
<organism evidence="1 2">
    <name type="scientific">Helianthus annuus</name>
    <name type="common">Common sunflower</name>
    <dbReference type="NCBI Taxonomy" id="4232"/>
    <lineage>
        <taxon>Eukaryota</taxon>
        <taxon>Viridiplantae</taxon>
        <taxon>Streptophyta</taxon>
        <taxon>Embryophyta</taxon>
        <taxon>Tracheophyta</taxon>
        <taxon>Spermatophyta</taxon>
        <taxon>Magnoliopsida</taxon>
        <taxon>eudicotyledons</taxon>
        <taxon>Gunneridae</taxon>
        <taxon>Pentapetalae</taxon>
        <taxon>asterids</taxon>
        <taxon>campanulids</taxon>
        <taxon>Asterales</taxon>
        <taxon>Asteraceae</taxon>
        <taxon>Asteroideae</taxon>
        <taxon>Heliantheae alliance</taxon>
        <taxon>Heliantheae</taxon>
        <taxon>Helianthus</taxon>
    </lineage>
</organism>
<comment type="caution">
    <text evidence="1">The sequence shown here is derived from an EMBL/GenBank/DDBJ whole genome shotgun (WGS) entry which is preliminary data.</text>
</comment>
<evidence type="ECO:0000313" key="2">
    <source>
        <dbReference type="Proteomes" id="UP000215914"/>
    </source>
</evidence>
<proteinExistence type="predicted"/>
<dbReference type="Gramene" id="mRNA:HanXRQr2_Chr03g0088901">
    <property type="protein sequence ID" value="CDS:HanXRQr2_Chr03g0088901.1"/>
    <property type="gene ID" value="HanXRQr2_Chr03g0088901"/>
</dbReference>